<evidence type="ECO:0000313" key="6">
    <source>
        <dbReference type="EMBL" id="KAL1525720.1"/>
    </source>
</evidence>
<keyword evidence="2" id="KW-0694">RNA-binding</keyword>
<dbReference type="Gene3D" id="4.10.1000.10">
    <property type="entry name" value="Zinc finger, CCCH-type"/>
    <property type="match status" value="1"/>
</dbReference>
<sequence length="1022" mass="112161">MSLAGIRFVSKAELDERKEKAREAREAREAAALEEARERRQELRDKLKSGEGTWVAPAVERRLKGEEKAGEKAERKHKKEHKHKRHKREKGEKHRHHRREHAQEEGSHSDSSSNDEPNDRAHTPAAPSADGGEGAAPPPAPSVTASAARSAAGLDWMLRAPPRAKAPAAEPSAAADEEHAPAQVSKRVALELNPYAKDGLEVNEWKKPDGAVTDQALANLFVKGTDGGRSFLLKKMQRAVEEAMSTNTSLEQVCLDRFGDLEMLPELQQMAAEGGQREYKRGAHALSHLHAQKDRARDAPPMRRRGYDFEDEPGSRDKHVRDGDRGGDRGKGICFAFEKGTCTKGDACKFSHSTESKGSGNSRRPQEPDSSRGQRGFVRPKLSGSLRWQASAPEAPPAQTNTFANDGSFLQSSAASIDRQSFLYGPRADAAESRRSEGKEELTEVKRQPLQWERGEAQEKAGLVESQPARCCSEPVAACSSNASSQGMVGAAPSLVPKPTADSGAHGLINESVDVNKLAAKAMKAKLVGNLAEHDRLQALIAAAPRPEHKPPSAELQAKASGGITTVELAVPATVVGVIIGKAGATIDALQRESGARIRVTQEPAEPGSASVVVLLSGSEGEIARAQQLIQSKLDEKTTRDVAKGGKAVKAMMRKRKPEKEYEDVPEFDRKTGQLTVVRKLVEKDELAEVNSAPDPASTRRPKKLQRYEDGEKKSYFGDDDGKSLKDMVEAERRGSEKHMDDNTADAISRQKKFKGVSADDEYDYDEGVQMSDTRQSRQSEAKRQMHAKSAATREERQLTTAAELAEDRFNKAKHLVISLGNHTYLRLQDLSPITPGHCVIEAIESCPSLVGANEEIADEVRNFQKCLIQFCAEKGKCAVFVESYFASQRHKSAMKIECIPLDERDAKAAPGFFKKAILESEGDWSQHRKLYDTKGSIRGTVPPGFSYFAVTFGLQAGYAHVVEDDAAWPPHFGRDVLEGLLEHRDTGIPLQRRRREEFAKVKQLVTAFGQAFDPFDWTKAL</sequence>
<dbReference type="GO" id="GO:0003723">
    <property type="term" value="F:RNA binding"/>
    <property type="evidence" value="ECO:0007669"/>
    <property type="project" value="UniProtKB-UniRule"/>
</dbReference>
<dbReference type="Gene3D" id="3.30.1370.10">
    <property type="entry name" value="K Homology domain, type 1"/>
    <property type="match status" value="1"/>
</dbReference>
<feature type="region of interest" description="Disordered" evidence="4">
    <location>
        <begin position="1"/>
        <end position="184"/>
    </location>
</feature>
<dbReference type="InterPro" id="IPR040194">
    <property type="entry name" value="Cwf19-like"/>
</dbReference>
<feature type="compositionally biased region" description="Basic and acidic residues" evidence="4">
    <location>
        <begin position="59"/>
        <end position="74"/>
    </location>
</feature>
<name>A0AB34JUY3_PRYPA</name>
<dbReference type="InterPro" id="IPR000571">
    <property type="entry name" value="Znf_CCCH"/>
</dbReference>
<dbReference type="SMART" id="SM00356">
    <property type="entry name" value="ZnF_C3H1"/>
    <property type="match status" value="1"/>
</dbReference>
<feature type="compositionally biased region" description="Low complexity" evidence="4">
    <location>
        <begin position="142"/>
        <end position="152"/>
    </location>
</feature>
<feature type="domain" description="C3H1-type" evidence="5">
    <location>
        <begin position="328"/>
        <end position="355"/>
    </location>
</feature>
<dbReference type="Pfam" id="PF00013">
    <property type="entry name" value="KH_1"/>
    <property type="match status" value="1"/>
</dbReference>
<dbReference type="PANTHER" id="PTHR12072:SF5">
    <property type="entry name" value="CWF19-LIKE PROTEIN 2"/>
    <property type="match status" value="1"/>
</dbReference>
<feature type="compositionally biased region" description="Basic and acidic residues" evidence="4">
    <location>
        <begin position="429"/>
        <end position="446"/>
    </location>
</feature>
<feature type="zinc finger region" description="C3H1-type" evidence="3">
    <location>
        <begin position="328"/>
        <end position="355"/>
    </location>
</feature>
<feature type="compositionally biased region" description="Basic and acidic residues" evidence="4">
    <location>
        <begin position="291"/>
        <end position="329"/>
    </location>
</feature>
<evidence type="ECO:0000256" key="2">
    <source>
        <dbReference type="PROSITE-ProRule" id="PRU00117"/>
    </source>
</evidence>
<dbReference type="InterPro" id="IPR006767">
    <property type="entry name" value="Cwf19-like_C_dom-2"/>
</dbReference>
<dbReference type="InterPro" id="IPR006768">
    <property type="entry name" value="Cwf19-like_C_dom-1"/>
</dbReference>
<evidence type="ECO:0000313" key="7">
    <source>
        <dbReference type="Proteomes" id="UP001515480"/>
    </source>
</evidence>
<feature type="compositionally biased region" description="Basic and acidic residues" evidence="4">
    <location>
        <begin position="775"/>
        <end position="784"/>
    </location>
</feature>
<accession>A0AB34JUY3</accession>
<feature type="region of interest" description="Disordered" evidence="4">
    <location>
        <begin position="350"/>
        <end position="406"/>
    </location>
</feature>
<dbReference type="GO" id="GO:0008270">
    <property type="term" value="F:zinc ion binding"/>
    <property type="evidence" value="ECO:0007669"/>
    <property type="project" value="UniProtKB-KW"/>
</dbReference>
<keyword evidence="3" id="KW-0862">Zinc</keyword>
<comment type="similarity">
    <text evidence="1">Belongs to the CWF19 family.</text>
</comment>
<dbReference type="GO" id="GO:0071014">
    <property type="term" value="C:post-mRNA release spliceosomal complex"/>
    <property type="evidence" value="ECO:0007669"/>
    <property type="project" value="TreeGrafter"/>
</dbReference>
<organism evidence="6 7">
    <name type="scientific">Prymnesium parvum</name>
    <name type="common">Toxic golden alga</name>
    <dbReference type="NCBI Taxonomy" id="97485"/>
    <lineage>
        <taxon>Eukaryota</taxon>
        <taxon>Haptista</taxon>
        <taxon>Haptophyta</taxon>
        <taxon>Prymnesiophyceae</taxon>
        <taxon>Prymnesiales</taxon>
        <taxon>Prymnesiaceae</taxon>
        <taxon>Prymnesium</taxon>
    </lineage>
</organism>
<dbReference type="Pfam" id="PF04677">
    <property type="entry name" value="CwfJ_C_1"/>
    <property type="match status" value="1"/>
</dbReference>
<dbReference type="SMART" id="SM00322">
    <property type="entry name" value="KH"/>
    <property type="match status" value="1"/>
</dbReference>
<dbReference type="InterPro" id="IPR004087">
    <property type="entry name" value="KH_dom"/>
</dbReference>
<reference evidence="6 7" key="1">
    <citation type="journal article" date="2024" name="Science">
        <title>Giant polyketide synthase enzymes in the biosynthesis of giant marine polyether toxins.</title>
        <authorList>
            <person name="Fallon T.R."/>
            <person name="Shende V.V."/>
            <person name="Wierzbicki I.H."/>
            <person name="Pendleton A.L."/>
            <person name="Watervoot N.F."/>
            <person name="Auber R.P."/>
            <person name="Gonzalez D.J."/>
            <person name="Wisecaver J.H."/>
            <person name="Moore B.S."/>
        </authorList>
    </citation>
    <scope>NUCLEOTIDE SEQUENCE [LARGE SCALE GENOMIC DNA]</scope>
    <source>
        <strain evidence="6 7">12B1</strain>
    </source>
</reference>
<dbReference type="InterPro" id="IPR036612">
    <property type="entry name" value="KH_dom_type_1_sf"/>
</dbReference>
<comment type="caution">
    <text evidence="6">The sequence shown here is derived from an EMBL/GenBank/DDBJ whole genome shotgun (WGS) entry which is preliminary data.</text>
</comment>
<feature type="region of interest" description="Disordered" evidence="4">
    <location>
        <begin position="688"/>
        <end position="796"/>
    </location>
</feature>
<dbReference type="PANTHER" id="PTHR12072">
    <property type="entry name" value="CWF19, CELL CYCLE CONTROL PROTEIN"/>
    <property type="match status" value="1"/>
</dbReference>
<keyword evidence="7" id="KW-1185">Reference proteome</keyword>
<dbReference type="Proteomes" id="UP001515480">
    <property type="component" value="Unassembled WGS sequence"/>
</dbReference>
<evidence type="ECO:0000256" key="1">
    <source>
        <dbReference type="ARBA" id="ARBA00006795"/>
    </source>
</evidence>
<protein>
    <recommendedName>
        <fullName evidence="5">C3H1-type domain-containing protein</fullName>
    </recommendedName>
</protein>
<evidence type="ECO:0000259" key="5">
    <source>
        <dbReference type="PROSITE" id="PS50103"/>
    </source>
</evidence>
<keyword evidence="3" id="KW-0863">Zinc-finger</keyword>
<dbReference type="InterPro" id="IPR004088">
    <property type="entry name" value="KH_dom_type_1"/>
</dbReference>
<dbReference type="Pfam" id="PF04676">
    <property type="entry name" value="CwfJ_C_2"/>
    <property type="match status" value="1"/>
</dbReference>
<evidence type="ECO:0000256" key="3">
    <source>
        <dbReference type="PROSITE-ProRule" id="PRU00723"/>
    </source>
</evidence>
<dbReference type="EMBL" id="JBGBPQ010000004">
    <property type="protein sequence ID" value="KAL1525720.1"/>
    <property type="molecule type" value="Genomic_DNA"/>
</dbReference>
<feature type="compositionally biased region" description="Basic and acidic residues" evidence="4">
    <location>
        <begin position="10"/>
        <end position="49"/>
    </location>
</feature>
<dbReference type="PROSITE" id="PS50084">
    <property type="entry name" value="KH_TYPE_1"/>
    <property type="match status" value="1"/>
</dbReference>
<dbReference type="AlphaFoldDB" id="A0AB34JUY3"/>
<keyword evidence="3" id="KW-0479">Metal-binding</keyword>
<feature type="region of interest" description="Disordered" evidence="4">
    <location>
        <begin position="426"/>
        <end position="446"/>
    </location>
</feature>
<gene>
    <name evidence="6" type="ORF">AB1Y20_020564</name>
</gene>
<feature type="compositionally biased region" description="Basic residues" evidence="4">
    <location>
        <begin position="75"/>
        <end position="100"/>
    </location>
</feature>
<dbReference type="SUPFAM" id="SSF54791">
    <property type="entry name" value="Eukaryotic type KH-domain (KH-domain type I)"/>
    <property type="match status" value="1"/>
</dbReference>
<feature type="region of interest" description="Disordered" evidence="4">
    <location>
        <begin position="287"/>
        <end position="329"/>
    </location>
</feature>
<feature type="compositionally biased region" description="Basic and acidic residues" evidence="4">
    <location>
        <begin position="706"/>
        <end position="742"/>
    </location>
</feature>
<proteinExistence type="inferred from homology"/>
<dbReference type="GO" id="GO:0000398">
    <property type="term" value="P:mRNA splicing, via spliceosome"/>
    <property type="evidence" value="ECO:0007669"/>
    <property type="project" value="TreeGrafter"/>
</dbReference>
<feature type="compositionally biased region" description="Low complexity" evidence="4">
    <location>
        <begin position="160"/>
        <end position="174"/>
    </location>
</feature>
<dbReference type="PROSITE" id="PS50103">
    <property type="entry name" value="ZF_C3H1"/>
    <property type="match status" value="1"/>
</dbReference>
<evidence type="ECO:0000256" key="4">
    <source>
        <dbReference type="SAM" id="MobiDB-lite"/>
    </source>
</evidence>